<dbReference type="InterPro" id="IPR029058">
    <property type="entry name" value="AB_hydrolase_fold"/>
</dbReference>
<protein>
    <recommendedName>
        <fullName evidence="4">Phospholipid:diacylglycerol acyltransferase 2</fullName>
    </recommendedName>
</protein>
<keyword evidence="1" id="KW-1133">Transmembrane helix</keyword>
<dbReference type="Proteomes" id="UP001085076">
    <property type="component" value="Miscellaneous, Linkage group lg06"/>
</dbReference>
<name>A0A9D5CAH3_9LILI</name>
<evidence type="ECO:0008006" key="4">
    <source>
        <dbReference type="Google" id="ProtNLM"/>
    </source>
</evidence>
<dbReference type="OrthoDB" id="190846at2759"/>
<reference evidence="2" key="2">
    <citation type="journal article" date="2022" name="Hortic Res">
        <title>The genome of Dioscorea zingiberensis sheds light on the biosynthesis, origin and evolution of the medicinally important diosgenin saponins.</title>
        <authorList>
            <person name="Li Y."/>
            <person name="Tan C."/>
            <person name="Li Z."/>
            <person name="Guo J."/>
            <person name="Li S."/>
            <person name="Chen X."/>
            <person name="Wang C."/>
            <person name="Dai X."/>
            <person name="Yang H."/>
            <person name="Song W."/>
            <person name="Hou L."/>
            <person name="Xu J."/>
            <person name="Tong Z."/>
            <person name="Xu A."/>
            <person name="Yuan X."/>
            <person name="Wang W."/>
            <person name="Yang Q."/>
            <person name="Chen L."/>
            <person name="Sun Z."/>
            <person name="Wang K."/>
            <person name="Pan B."/>
            <person name="Chen J."/>
            <person name="Bao Y."/>
            <person name="Liu F."/>
            <person name="Qi X."/>
            <person name="Gang D.R."/>
            <person name="Wen J."/>
            <person name="Li J."/>
        </authorList>
    </citation>
    <scope>NUCLEOTIDE SEQUENCE</scope>
    <source>
        <strain evidence="2">Dzin_1.0</strain>
    </source>
</reference>
<dbReference type="EMBL" id="JAGGNH010000006">
    <property type="protein sequence ID" value="KAJ0969203.1"/>
    <property type="molecule type" value="Genomic_DNA"/>
</dbReference>
<comment type="caution">
    <text evidence="2">The sequence shown here is derived from an EMBL/GenBank/DDBJ whole genome shotgun (WGS) entry which is preliminary data.</text>
</comment>
<accession>A0A9D5CAH3</accession>
<feature type="transmembrane region" description="Helical" evidence="1">
    <location>
        <begin position="58"/>
        <end position="80"/>
    </location>
</feature>
<sequence length="673" mass="75831">MPLLLRLRKLLFSQPSLHYTPTITHINEHQQHHKSLTTTKKNNNNKKKKLSWRSCIDCYCWFVGYLCTTWWLLLLLYTALPSALPVLESPGHRLKHEGLHAHHPVVLVPGIVTGALELWEGRPCAHGLFRQRLWGGSFSEILKRPLCWLEHMSLDNETGMDPPGIRVRPIPGLVAADYFTPGYFVWAVLIENLARIGYEDKNLHMATYDWRLSFHNTEVRDQSLSILKSRIELMVRTNGDRKVVVVPHSMGVLYFLHFMKWVEAPAPFGSGGGPDWCAKHIKAIINIGPAFLGVPKAVTSVFSAETKDVAFARAVFPGLLNSNLLGFQTLPHILRIARTWDSMISLLPKGGETIWGNIDWSPEGVYHCDLAKRKLIAPLFDDKAFSSNRSDGRIGFRIEETTNYGRMISFSSPSAKLSTCGSKEHVKSTQTIPMKSSACRETWTKFNDMNEDQIRSVAENKVYTARTVHDLLRFVAPKLMQRANAHFSYGIADDLDDPKYSHYKYWSNPLETKLPDAPEMEIYCYYGVGIPTERSYVYKLSQSSKCNNIPFQIDSSVDGNERDCLRGGVYFVDGDESVPSISAGFMCAKGWRGKTRFNPSGLPTYVREYWHRPPSNLLGGRGKESGAHVDILGNAAIIEDIMRVAAGANADEIGGDQILSDIMKISEHIKLHL</sequence>
<gene>
    <name evidence="2" type="ORF">J5N97_022080</name>
</gene>
<evidence type="ECO:0000313" key="3">
    <source>
        <dbReference type="Proteomes" id="UP001085076"/>
    </source>
</evidence>
<dbReference type="Gene3D" id="3.40.50.1820">
    <property type="entry name" value="alpha/beta hydrolase"/>
    <property type="match status" value="1"/>
</dbReference>
<dbReference type="GO" id="GO:0008374">
    <property type="term" value="F:O-acyltransferase activity"/>
    <property type="evidence" value="ECO:0007669"/>
    <property type="project" value="InterPro"/>
</dbReference>
<dbReference type="Pfam" id="PF02450">
    <property type="entry name" value="LCAT"/>
    <property type="match status" value="1"/>
</dbReference>
<dbReference type="SUPFAM" id="SSF53474">
    <property type="entry name" value="alpha/beta-Hydrolases"/>
    <property type="match status" value="1"/>
</dbReference>
<keyword evidence="3" id="KW-1185">Reference proteome</keyword>
<evidence type="ECO:0000313" key="2">
    <source>
        <dbReference type="EMBL" id="KAJ0969203.1"/>
    </source>
</evidence>
<dbReference type="GO" id="GO:0006629">
    <property type="term" value="P:lipid metabolic process"/>
    <property type="evidence" value="ECO:0007669"/>
    <property type="project" value="InterPro"/>
</dbReference>
<keyword evidence="1" id="KW-0472">Membrane</keyword>
<dbReference type="PANTHER" id="PTHR11440">
    <property type="entry name" value="LECITHIN-CHOLESTEROL ACYLTRANSFERASE-RELATED"/>
    <property type="match status" value="1"/>
</dbReference>
<reference evidence="2" key="1">
    <citation type="submission" date="2021-03" db="EMBL/GenBank/DDBJ databases">
        <authorList>
            <person name="Li Z."/>
            <person name="Yang C."/>
        </authorList>
    </citation>
    <scope>NUCLEOTIDE SEQUENCE</scope>
    <source>
        <strain evidence="2">Dzin_1.0</strain>
        <tissue evidence="2">Leaf</tissue>
    </source>
</reference>
<organism evidence="2 3">
    <name type="scientific">Dioscorea zingiberensis</name>
    <dbReference type="NCBI Taxonomy" id="325984"/>
    <lineage>
        <taxon>Eukaryota</taxon>
        <taxon>Viridiplantae</taxon>
        <taxon>Streptophyta</taxon>
        <taxon>Embryophyta</taxon>
        <taxon>Tracheophyta</taxon>
        <taxon>Spermatophyta</taxon>
        <taxon>Magnoliopsida</taxon>
        <taxon>Liliopsida</taxon>
        <taxon>Dioscoreales</taxon>
        <taxon>Dioscoreaceae</taxon>
        <taxon>Dioscorea</taxon>
    </lineage>
</organism>
<dbReference type="AlphaFoldDB" id="A0A9D5CAH3"/>
<keyword evidence="1" id="KW-0812">Transmembrane</keyword>
<evidence type="ECO:0000256" key="1">
    <source>
        <dbReference type="SAM" id="Phobius"/>
    </source>
</evidence>
<proteinExistence type="predicted"/>
<dbReference type="InterPro" id="IPR003386">
    <property type="entry name" value="LACT/PDAT_acylTrfase"/>
</dbReference>